<reference evidence="2" key="3">
    <citation type="submission" date="2018-07" db="EMBL/GenBank/DDBJ databases">
        <authorList>
            <person name="Ashton P.M."/>
            <person name="Dallman T."/>
            <person name="Nair S."/>
            <person name="De Pinna E."/>
            <person name="Peters T."/>
            <person name="Grant K."/>
        </authorList>
    </citation>
    <scope>NUCLEOTIDE SEQUENCE</scope>
    <source>
        <strain evidence="2">136562</strain>
    </source>
</reference>
<reference evidence="5" key="2">
    <citation type="submission" date="2018-07" db="EMBL/GenBank/DDBJ databases">
        <authorList>
            <consortium name="NCBI Pathogen Detection Project"/>
        </authorList>
    </citation>
    <scope>NUCLEOTIDE SEQUENCE</scope>
    <source>
        <strain evidence="5">BCW_2741</strain>
        <strain evidence="3">Salmonella enterica</strain>
    </source>
</reference>
<keyword evidence="5" id="KW-0255">Endonuclease</keyword>
<feature type="domain" description="HNH" evidence="1">
    <location>
        <begin position="182"/>
        <end position="216"/>
    </location>
</feature>
<accession>A0A3Y2DGK1</accession>
<dbReference type="EMBL" id="DAAHFP010000013">
    <property type="protein sequence ID" value="HAB5910209.1"/>
    <property type="molecule type" value="Genomic_DNA"/>
</dbReference>
<reference evidence="5" key="1">
    <citation type="journal article" date="2018" name="Genome Biol.">
        <title>SKESA: strategic k-mer extension for scrupulous assemblies.</title>
        <authorList>
            <person name="Souvorov A."/>
            <person name="Agarwala R."/>
            <person name="Lipman D.J."/>
        </authorList>
    </citation>
    <scope>NUCLEOTIDE SEQUENCE</scope>
    <source>
        <strain evidence="5">BCW_2741</strain>
        <strain evidence="3">Salmonella enterica</strain>
    </source>
</reference>
<dbReference type="GO" id="GO:0008270">
    <property type="term" value="F:zinc ion binding"/>
    <property type="evidence" value="ECO:0007669"/>
    <property type="project" value="InterPro"/>
</dbReference>
<protein>
    <submittedName>
        <fullName evidence="5">HNH endonuclease</fullName>
    </submittedName>
</protein>
<dbReference type="EMBL" id="AAHKWI010000062">
    <property type="protein sequence ID" value="EBX3157086.1"/>
    <property type="molecule type" value="Genomic_DNA"/>
</dbReference>
<dbReference type="Pfam" id="PF01844">
    <property type="entry name" value="HNH"/>
    <property type="match status" value="1"/>
</dbReference>
<keyword evidence="5" id="KW-0540">Nuclease</keyword>
<comment type="caution">
    <text evidence="5">The sequence shown here is derived from an EMBL/GenBank/DDBJ whole genome shotgun (WGS) entry which is preliminary data.</text>
</comment>
<name>A0A3Y2DGK1_SALNE</name>
<organism evidence="5">
    <name type="scientific">Salmonella newport</name>
    <dbReference type="NCBI Taxonomy" id="108619"/>
    <lineage>
        <taxon>Bacteria</taxon>
        <taxon>Pseudomonadati</taxon>
        <taxon>Pseudomonadota</taxon>
        <taxon>Gammaproteobacteria</taxon>
        <taxon>Enterobacterales</taxon>
        <taxon>Enterobacteriaceae</taxon>
        <taxon>Salmonella</taxon>
    </lineage>
</organism>
<gene>
    <name evidence="2" type="ORF">DRT54_24120</name>
    <name evidence="4" type="ORF">G4X27_005084</name>
    <name evidence="5" type="ORF">G9W27_002620</name>
    <name evidence="3" type="ORF">GB622_19200</name>
</gene>
<evidence type="ECO:0000259" key="1">
    <source>
        <dbReference type="Pfam" id="PF01844"/>
    </source>
</evidence>
<evidence type="ECO:0000313" key="4">
    <source>
        <dbReference type="EMBL" id="HAE9655245.1"/>
    </source>
</evidence>
<proteinExistence type="predicted"/>
<evidence type="ECO:0000313" key="2">
    <source>
        <dbReference type="EMBL" id="EBX3157086.1"/>
    </source>
</evidence>
<dbReference type="EMBL" id="DAATXE010000014">
    <property type="protein sequence ID" value="HAF0488701.1"/>
    <property type="molecule type" value="Genomic_DNA"/>
</dbReference>
<evidence type="ECO:0000313" key="3">
    <source>
        <dbReference type="EMBL" id="HAB5910209.1"/>
    </source>
</evidence>
<dbReference type="RefSeq" id="WP_071886395.1">
    <property type="nucleotide sequence ID" value="NZ_CALNWG010000016.1"/>
</dbReference>
<dbReference type="AlphaFoldDB" id="A0A3Y2DGK1"/>
<dbReference type="GO" id="GO:0004519">
    <property type="term" value="F:endonuclease activity"/>
    <property type="evidence" value="ECO:0007669"/>
    <property type="project" value="UniProtKB-KW"/>
</dbReference>
<dbReference type="EMBL" id="DAATQT010000133">
    <property type="protein sequence ID" value="HAE9655245.1"/>
    <property type="molecule type" value="Genomic_DNA"/>
</dbReference>
<dbReference type="InterPro" id="IPR002711">
    <property type="entry name" value="HNH"/>
</dbReference>
<dbReference type="GO" id="GO:0003676">
    <property type="term" value="F:nucleic acid binding"/>
    <property type="evidence" value="ECO:0007669"/>
    <property type="project" value="InterPro"/>
</dbReference>
<sequence length="318" mass="36572">MERLHQYIEQSLIGFGNVWNSTGIAKQSIIDVPDDVFLGGTSLMKNDINLQWLAWFCESLCNLDECLEEVDQYKIFSLVRRGLIHVDIDQNNPNFLNLCSIISYFLFKRIESVSGRLRQRVTKQHKLDLIESSQGEPRCWICNSKFSKDAIELFLGRTGNIVLPEFVDYMMPRGLIERDLKIEVEHKLPFSKGGGDIDDLNNIALSCGWCNRYKSNLISIYDVGRNLKNYKNSNFIGFSIPEPYWVIRKMALANRCSHPGCTATRKNNLYIDLINPRGAANPINLKVVCKRHVHDYHHRLVPASNYADCVSSKRNRLI</sequence>
<keyword evidence="5" id="KW-0378">Hydrolase</keyword>
<evidence type="ECO:0000313" key="5">
    <source>
        <dbReference type="EMBL" id="HAF0488701.1"/>
    </source>
</evidence>
<dbReference type="Gene3D" id="1.10.30.50">
    <property type="match status" value="1"/>
</dbReference>